<protein>
    <submittedName>
        <fullName evidence="4">Laminin subunit beta-1 (Laminin B1 chain) (Laminin-1 subunit beta) (Laminin-10 subunit beta) (Laminin-12 subunit beta) (Laminin-2 subunit beta) (Laminin-6 subunit beta) (Laminin-8 subunit beta)</fullName>
    </submittedName>
</protein>
<accession>A0A9P1G6F0</accession>
<feature type="region of interest" description="Disordered" evidence="2">
    <location>
        <begin position="562"/>
        <end position="583"/>
    </location>
</feature>
<dbReference type="EMBL" id="CAMXCT020002564">
    <property type="protein sequence ID" value="CAL1152367.1"/>
    <property type="molecule type" value="Genomic_DNA"/>
</dbReference>
<evidence type="ECO:0000313" key="4">
    <source>
        <dbReference type="EMBL" id="CAL4786304.1"/>
    </source>
</evidence>
<feature type="compositionally biased region" description="Basic and acidic residues" evidence="2">
    <location>
        <begin position="202"/>
        <end position="232"/>
    </location>
</feature>
<feature type="region of interest" description="Disordered" evidence="2">
    <location>
        <begin position="77"/>
        <end position="136"/>
    </location>
</feature>
<proteinExistence type="predicted"/>
<evidence type="ECO:0000313" key="3">
    <source>
        <dbReference type="EMBL" id="CAI3998992.1"/>
    </source>
</evidence>
<evidence type="ECO:0000256" key="1">
    <source>
        <dbReference type="SAM" id="Coils"/>
    </source>
</evidence>
<dbReference type="EMBL" id="CAMXCT010002564">
    <property type="protein sequence ID" value="CAI3998992.1"/>
    <property type="molecule type" value="Genomic_DNA"/>
</dbReference>
<gene>
    <name evidence="3" type="ORF">C1SCF055_LOCUS25244</name>
</gene>
<dbReference type="Proteomes" id="UP001152797">
    <property type="component" value="Unassembled WGS sequence"/>
</dbReference>
<dbReference type="AlphaFoldDB" id="A0A9P1G6F0"/>
<feature type="compositionally biased region" description="Low complexity" evidence="2">
    <location>
        <begin position="89"/>
        <end position="99"/>
    </location>
</feature>
<feature type="compositionally biased region" description="Polar residues" evidence="2">
    <location>
        <begin position="110"/>
        <end position="126"/>
    </location>
</feature>
<feature type="coiled-coil region" evidence="1">
    <location>
        <begin position="303"/>
        <end position="330"/>
    </location>
</feature>
<dbReference type="OrthoDB" id="10550879at2759"/>
<comment type="caution">
    <text evidence="3">The sequence shown here is derived from an EMBL/GenBank/DDBJ whole genome shotgun (WGS) entry which is preliminary data.</text>
</comment>
<name>A0A9P1G6F0_9DINO</name>
<reference evidence="3" key="1">
    <citation type="submission" date="2022-10" db="EMBL/GenBank/DDBJ databases">
        <authorList>
            <person name="Chen Y."/>
            <person name="Dougan E. K."/>
            <person name="Chan C."/>
            <person name="Rhodes N."/>
            <person name="Thang M."/>
        </authorList>
    </citation>
    <scope>NUCLEOTIDE SEQUENCE</scope>
</reference>
<organism evidence="3">
    <name type="scientific">Cladocopium goreaui</name>
    <dbReference type="NCBI Taxonomy" id="2562237"/>
    <lineage>
        <taxon>Eukaryota</taxon>
        <taxon>Sar</taxon>
        <taxon>Alveolata</taxon>
        <taxon>Dinophyceae</taxon>
        <taxon>Suessiales</taxon>
        <taxon>Symbiodiniaceae</taxon>
        <taxon>Cladocopium</taxon>
    </lineage>
</organism>
<evidence type="ECO:0000313" key="5">
    <source>
        <dbReference type="Proteomes" id="UP001152797"/>
    </source>
</evidence>
<keyword evidence="1" id="KW-0175">Coiled coil</keyword>
<feature type="region of interest" description="Disordered" evidence="2">
    <location>
        <begin position="202"/>
        <end position="249"/>
    </location>
</feature>
<dbReference type="EMBL" id="CAMXCT030002564">
    <property type="protein sequence ID" value="CAL4786304.1"/>
    <property type="molecule type" value="Genomic_DNA"/>
</dbReference>
<reference evidence="4 5" key="2">
    <citation type="submission" date="2024-05" db="EMBL/GenBank/DDBJ databases">
        <authorList>
            <person name="Chen Y."/>
            <person name="Shah S."/>
            <person name="Dougan E. K."/>
            <person name="Thang M."/>
            <person name="Chan C."/>
        </authorList>
    </citation>
    <scope>NUCLEOTIDE SEQUENCE [LARGE SCALE GENOMIC DNA]</scope>
</reference>
<keyword evidence="5" id="KW-1185">Reference proteome</keyword>
<feature type="compositionally biased region" description="Basic and acidic residues" evidence="2">
    <location>
        <begin position="240"/>
        <end position="249"/>
    </location>
</feature>
<evidence type="ECO:0000256" key="2">
    <source>
        <dbReference type="SAM" id="MobiDB-lite"/>
    </source>
</evidence>
<sequence length="583" mass="66616">MSVMVERLKGSVQKAEREALEWKAAAEQRAQEVKEVLVVQAKKDTSELVKKKEEVTQAKKSTDEAIKKLEDAKKQLAEAGGKVSEAEARASAAEKAAASAKDRASAAEQTLESVKQTARSEAQQDASKLVKTAEQERQKVQAALDVAMAEARELRESLKRESEQAETRTNCLEADLEHRTQELQQKDQLLDEAKAQLQLLKQESEASEKRVREELQEQVDSLRHEQEKEARDLQTQLAEARAKGDEFRQESERIIEEERQRHQGEIATLEVMMTHKAALWNDEKTQLLVDHAATVDAQRQEFENRLSTVKTELEERLADVERAAEEERHMMQQHLADAHEEARATEEKWKEMKDLAFPLSLKQEEAVKEAWEGGNAQQRRLAAAFKAAREINHMKESEMKAEHENLSKRFASRESREEDVKQISDQRRRLQEAQMMMVNKDRDLKEIALELQNRDECDRIFGSAERRKPKQAVGMGQAAVGKKLGVESQTRRHAADVFPIHFGIFVIRRIFEAFPHPLSSRGSTGEAAQFGDRDKRRTDLGRSRRYLGAVESFVRRDRGKQYCTRPETPNTYKGTPVLLGQTH</sequence>